<dbReference type="Proteomes" id="UP000594364">
    <property type="component" value="Chromosome 1"/>
</dbReference>
<protein>
    <submittedName>
        <fullName evidence="1">Uncharacterized protein</fullName>
    </submittedName>
</protein>
<sequence>MIRREGAHRSSALQMPPLGLQAAVKPFSWVTDDQHLMEIRPVISRRTLIKIAAHFALSWF</sequence>
<name>A0A7S9PST4_EPIFF</name>
<keyword evidence="2" id="KW-1185">Reference proteome</keyword>
<organism evidence="1 2">
    <name type="scientific">Epichloe festucae (strain Fl1)</name>
    <dbReference type="NCBI Taxonomy" id="877507"/>
    <lineage>
        <taxon>Eukaryota</taxon>
        <taxon>Fungi</taxon>
        <taxon>Dikarya</taxon>
        <taxon>Ascomycota</taxon>
        <taxon>Pezizomycotina</taxon>
        <taxon>Sordariomycetes</taxon>
        <taxon>Hypocreomycetidae</taxon>
        <taxon>Hypocreales</taxon>
        <taxon>Clavicipitaceae</taxon>
        <taxon>Epichloe</taxon>
    </lineage>
</organism>
<gene>
    <name evidence="1" type="ORF">C2857_006782</name>
</gene>
<dbReference type="EMBL" id="CP031385">
    <property type="protein sequence ID" value="QPG94708.1"/>
    <property type="molecule type" value="Genomic_DNA"/>
</dbReference>
<evidence type="ECO:0000313" key="2">
    <source>
        <dbReference type="Proteomes" id="UP000594364"/>
    </source>
</evidence>
<accession>A0A7S9PST4</accession>
<dbReference type="AlphaFoldDB" id="A0A7S9PST4"/>
<reference evidence="1 2" key="1">
    <citation type="journal article" date="2018" name="PLoS Genet.">
        <title>Repeat elements organise 3D genome structure and mediate transcription in the filamentous fungus Epichloe festucae.</title>
        <authorList>
            <person name="Winter D.J."/>
            <person name="Ganley A.R.D."/>
            <person name="Young C.A."/>
            <person name="Liachko I."/>
            <person name="Schardl C.L."/>
            <person name="Dupont P.Y."/>
            <person name="Berry D."/>
            <person name="Ram A."/>
            <person name="Scott B."/>
            <person name="Cox M.P."/>
        </authorList>
    </citation>
    <scope>NUCLEOTIDE SEQUENCE [LARGE SCALE GENOMIC DNA]</scope>
    <source>
        <strain evidence="1 2">Fl1</strain>
    </source>
</reference>
<proteinExistence type="predicted"/>
<evidence type="ECO:0000313" key="1">
    <source>
        <dbReference type="EMBL" id="QPG94708.1"/>
    </source>
</evidence>